<dbReference type="EC" id="2.7.13.3" evidence="2"/>
<dbReference type="InterPro" id="IPR036890">
    <property type="entry name" value="HATPase_C_sf"/>
</dbReference>
<evidence type="ECO:0000256" key="3">
    <source>
        <dbReference type="ARBA" id="ARBA00022553"/>
    </source>
</evidence>
<dbReference type="InterPro" id="IPR000700">
    <property type="entry name" value="PAS-assoc_C"/>
</dbReference>
<dbReference type="PROSITE" id="PS50109">
    <property type="entry name" value="HIS_KIN"/>
    <property type="match status" value="1"/>
</dbReference>
<protein>
    <recommendedName>
        <fullName evidence="2">histidine kinase</fullName>
        <ecNumber evidence="2">2.7.13.3</ecNumber>
    </recommendedName>
</protein>
<dbReference type="InterPro" id="IPR005467">
    <property type="entry name" value="His_kinase_dom"/>
</dbReference>
<dbReference type="Proteomes" id="UP000658258">
    <property type="component" value="Unassembled WGS sequence"/>
</dbReference>
<evidence type="ECO:0000313" key="11">
    <source>
        <dbReference type="EMBL" id="GHE59653.1"/>
    </source>
</evidence>
<dbReference type="Gene3D" id="3.30.450.20">
    <property type="entry name" value="PAS domain"/>
    <property type="match status" value="2"/>
</dbReference>
<dbReference type="SUPFAM" id="SSF52172">
    <property type="entry name" value="CheY-like"/>
    <property type="match status" value="1"/>
</dbReference>
<dbReference type="SMART" id="SM00388">
    <property type="entry name" value="HisKA"/>
    <property type="match status" value="1"/>
</dbReference>
<dbReference type="CDD" id="cd17546">
    <property type="entry name" value="REC_hyHK_CKI1_RcsC-like"/>
    <property type="match status" value="1"/>
</dbReference>
<dbReference type="PROSITE" id="PS50110">
    <property type="entry name" value="RESPONSE_REGULATORY"/>
    <property type="match status" value="1"/>
</dbReference>
<dbReference type="PRINTS" id="PR00344">
    <property type="entry name" value="BCTRLSENSOR"/>
</dbReference>
<evidence type="ECO:0000256" key="4">
    <source>
        <dbReference type="ARBA" id="ARBA00023012"/>
    </source>
</evidence>
<keyword evidence="6" id="KW-0812">Transmembrane</keyword>
<evidence type="ECO:0000256" key="6">
    <source>
        <dbReference type="SAM" id="Phobius"/>
    </source>
</evidence>
<feature type="transmembrane region" description="Helical" evidence="6">
    <location>
        <begin position="6"/>
        <end position="23"/>
    </location>
</feature>
<dbReference type="Pfam" id="PF02518">
    <property type="entry name" value="HATPase_c"/>
    <property type="match status" value="1"/>
</dbReference>
<keyword evidence="4" id="KW-0902">Two-component regulatory system</keyword>
<feature type="domain" description="PAC" evidence="10">
    <location>
        <begin position="118"/>
        <end position="170"/>
    </location>
</feature>
<dbReference type="CDD" id="cd00130">
    <property type="entry name" value="PAS"/>
    <property type="match status" value="1"/>
</dbReference>
<dbReference type="InterPro" id="IPR004358">
    <property type="entry name" value="Sig_transdc_His_kin-like_C"/>
</dbReference>
<dbReference type="InterPro" id="IPR013656">
    <property type="entry name" value="PAS_4"/>
</dbReference>
<keyword evidence="6" id="KW-1133">Transmembrane helix</keyword>
<dbReference type="CDD" id="cd00082">
    <property type="entry name" value="HisKA"/>
    <property type="match status" value="1"/>
</dbReference>
<dbReference type="PANTHER" id="PTHR45339:SF1">
    <property type="entry name" value="HYBRID SIGNAL TRANSDUCTION HISTIDINE KINASE J"/>
    <property type="match status" value="1"/>
</dbReference>
<evidence type="ECO:0000256" key="2">
    <source>
        <dbReference type="ARBA" id="ARBA00012438"/>
    </source>
</evidence>
<dbReference type="SMART" id="SM00091">
    <property type="entry name" value="PAS"/>
    <property type="match status" value="2"/>
</dbReference>
<dbReference type="Pfam" id="PF00072">
    <property type="entry name" value="Response_reg"/>
    <property type="match status" value="1"/>
</dbReference>
<dbReference type="InterPro" id="IPR001789">
    <property type="entry name" value="Sig_transdc_resp-reg_receiver"/>
</dbReference>
<keyword evidence="6" id="KW-0472">Membrane</keyword>
<organism evidence="11 12">
    <name type="scientific">Roseivirga thermotolerans</name>
    <dbReference type="NCBI Taxonomy" id="1758176"/>
    <lineage>
        <taxon>Bacteria</taxon>
        <taxon>Pseudomonadati</taxon>
        <taxon>Bacteroidota</taxon>
        <taxon>Cytophagia</taxon>
        <taxon>Cytophagales</taxon>
        <taxon>Roseivirgaceae</taxon>
        <taxon>Roseivirga</taxon>
    </lineage>
</organism>
<feature type="domain" description="PAS" evidence="9">
    <location>
        <begin position="43"/>
        <end position="84"/>
    </location>
</feature>
<comment type="catalytic activity">
    <reaction evidence="1">
        <text>ATP + protein L-histidine = ADP + protein N-phospho-L-histidine.</text>
        <dbReference type="EC" id="2.7.13.3"/>
    </reaction>
</comment>
<dbReference type="RefSeq" id="WP_189629418.1">
    <property type="nucleotide sequence ID" value="NZ_BNAG01000002.1"/>
</dbReference>
<feature type="domain" description="Histidine kinase" evidence="7">
    <location>
        <begin position="308"/>
        <end position="529"/>
    </location>
</feature>
<evidence type="ECO:0000256" key="1">
    <source>
        <dbReference type="ARBA" id="ARBA00000085"/>
    </source>
</evidence>
<dbReference type="SMART" id="SM00387">
    <property type="entry name" value="HATPase_c"/>
    <property type="match status" value="1"/>
</dbReference>
<dbReference type="SUPFAM" id="SSF55874">
    <property type="entry name" value="ATPase domain of HSP90 chaperone/DNA topoisomerase II/histidine kinase"/>
    <property type="match status" value="1"/>
</dbReference>
<reference evidence="12" key="1">
    <citation type="journal article" date="2019" name="Int. J. Syst. Evol. Microbiol.">
        <title>The Global Catalogue of Microorganisms (GCM) 10K type strain sequencing project: providing services to taxonomists for standard genome sequencing and annotation.</title>
        <authorList>
            <consortium name="The Broad Institute Genomics Platform"/>
            <consortium name="The Broad Institute Genome Sequencing Center for Infectious Disease"/>
            <person name="Wu L."/>
            <person name="Ma J."/>
        </authorList>
    </citation>
    <scope>NUCLEOTIDE SEQUENCE [LARGE SCALE GENOMIC DNA]</scope>
    <source>
        <strain evidence="12">CGMCC 1.15111</strain>
    </source>
</reference>
<dbReference type="InterPro" id="IPR036097">
    <property type="entry name" value="HisK_dim/P_sf"/>
</dbReference>
<keyword evidence="3 5" id="KW-0597">Phosphoprotein</keyword>
<dbReference type="Gene3D" id="1.10.287.130">
    <property type="match status" value="1"/>
</dbReference>
<accession>A0ABQ3I8E0</accession>
<dbReference type="SMART" id="SM00448">
    <property type="entry name" value="REC"/>
    <property type="match status" value="1"/>
</dbReference>
<dbReference type="EMBL" id="BNAG01000002">
    <property type="protein sequence ID" value="GHE59653.1"/>
    <property type="molecule type" value="Genomic_DNA"/>
</dbReference>
<dbReference type="PROSITE" id="PS50112">
    <property type="entry name" value="PAS"/>
    <property type="match status" value="1"/>
</dbReference>
<evidence type="ECO:0000259" key="10">
    <source>
        <dbReference type="PROSITE" id="PS50113"/>
    </source>
</evidence>
<dbReference type="NCBIfam" id="TIGR00229">
    <property type="entry name" value="sensory_box"/>
    <property type="match status" value="1"/>
</dbReference>
<dbReference type="InterPro" id="IPR035965">
    <property type="entry name" value="PAS-like_dom_sf"/>
</dbReference>
<sequence length="685" mass="78456">MIFALILSGAVIIVLAILLFRQIREKKKMMIERNLNQRQKAALKQSLEMLMEHSSDFYFRYNRQGYVNYASSNVERLLGYAKSDGDVHFKDLITDNPINQTVFRHIDDLFKLNFDIIKPYFLEIYDNYGDRHMLEIFETPHIDDHGNVSYVNAIARDLTGMYKAEMELKESERQQSLILDAIPDPMFMIDRELRYMDYKIGNEEDLWYRPSEFLGKRIRDVIPSPLNYAFEEACQKAFDSGKLQTLEYDFGEGESQRFFEGRVIKLNESRLLVISRDISSSKRLEKELRKAKEAAESAAQAKSNFLATMSHEIRTPMNGVVGMISLLSETEMSEEQKEYVETIQASSDTLLRIINDILDYSRIESGKLAFEENLFYLKKVIDDSIGLVRFEARKKGIIINSMVDESVPNFIRTDRGRLRQILLNLLSNAVKFTEHGSIILSVQALETTERHVELLFKVKDTGIGIPQNKLNNLFKEFTQVDSSHSRKFGGTGLGLAIVKRLVKMLHGKVTVESEVGVGTTFSFSIRAKLAGKVSAKEQMENPDVKMVESTEEYIAEDYPLQILLAEDNAINRKLSMLFMERMGYIPDVATDGLEVIKKVKEKKYDLILLDIAMPKMDGYQVVEIINNLDEEQRPLIIGVSANAFKGDIERALAAGMTAYLVKPIKFNDLREKLIEGYKVIQEAKA</sequence>
<proteinExistence type="predicted"/>
<comment type="caution">
    <text evidence="11">The sequence shown here is derived from an EMBL/GenBank/DDBJ whole genome shotgun (WGS) entry which is preliminary data.</text>
</comment>
<evidence type="ECO:0000256" key="5">
    <source>
        <dbReference type="PROSITE-ProRule" id="PRU00169"/>
    </source>
</evidence>
<dbReference type="InterPro" id="IPR003594">
    <property type="entry name" value="HATPase_dom"/>
</dbReference>
<dbReference type="Gene3D" id="3.40.50.2300">
    <property type="match status" value="1"/>
</dbReference>
<dbReference type="SUPFAM" id="SSF47384">
    <property type="entry name" value="Homodimeric domain of signal transducing histidine kinase"/>
    <property type="match status" value="1"/>
</dbReference>
<dbReference type="PANTHER" id="PTHR45339">
    <property type="entry name" value="HYBRID SIGNAL TRANSDUCTION HISTIDINE KINASE J"/>
    <property type="match status" value="1"/>
</dbReference>
<dbReference type="InterPro" id="IPR000014">
    <property type="entry name" value="PAS"/>
</dbReference>
<feature type="modified residue" description="4-aspartylphosphate" evidence="5">
    <location>
        <position position="610"/>
    </location>
</feature>
<dbReference type="CDD" id="cd16922">
    <property type="entry name" value="HATPase_EvgS-ArcB-TorS-like"/>
    <property type="match status" value="1"/>
</dbReference>
<dbReference type="Gene3D" id="3.30.565.10">
    <property type="entry name" value="Histidine kinase-like ATPase, C-terminal domain"/>
    <property type="match status" value="1"/>
</dbReference>
<evidence type="ECO:0000259" key="7">
    <source>
        <dbReference type="PROSITE" id="PS50109"/>
    </source>
</evidence>
<evidence type="ECO:0000259" key="8">
    <source>
        <dbReference type="PROSITE" id="PS50110"/>
    </source>
</evidence>
<evidence type="ECO:0000259" key="9">
    <source>
        <dbReference type="PROSITE" id="PS50112"/>
    </source>
</evidence>
<name>A0ABQ3I8E0_9BACT</name>
<gene>
    <name evidence="11" type="ORF">GCM10011340_12950</name>
</gene>
<dbReference type="Pfam" id="PF08448">
    <property type="entry name" value="PAS_4"/>
    <property type="match status" value="1"/>
</dbReference>
<dbReference type="SUPFAM" id="SSF55785">
    <property type="entry name" value="PYP-like sensor domain (PAS domain)"/>
    <property type="match status" value="2"/>
</dbReference>
<evidence type="ECO:0000313" key="12">
    <source>
        <dbReference type="Proteomes" id="UP000658258"/>
    </source>
</evidence>
<feature type="domain" description="Response regulatory" evidence="8">
    <location>
        <begin position="561"/>
        <end position="677"/>
    </location>
</feature>
<dbReference type="PROSITE" id="PS50113">
    <property type="entry name" value="PAC"/>
    <property type="match status" value="1"/>
</dbReference>
<dbReference type="InterPro" id="IPR003661">
    <property type="entry name" value="HisK_dim/P_dom"/>
</dbReference>
<keyword evidence="12" id="KW-1185">Reference proteome</keyword>
<dbReference type="Pfam" id="PF00512">
    <property type="entry name" value="HisKA"/>
    <property type="match status" value="1"/>
</dbReference>
<dbReference type="InterPro" id="IPR011006">
    <property type="entry name" value="CheY-like_superfamily"/>
</dbReference>